<evidence type="ECO:0000313" key="6">
    <source>
        <dbReference type="EMBL" id="UYP47307.1"/>
    </source>
</evidence>
<feature type="transmembrane region" description="Helical" evidence="5">
    <location>
        <begin position="244"/>
        <end position="261"/>
    </location>
</feature>
<evidence type="ECO:0008006" key="8">
    <source>
        <dbReference type="Google" id="ProtNLM"/>
    </source>
</evidence>
<comment type="subcellular location">
    <subcellularLocation>
        <location evidence="1">Cell membrane</location>
        <topology evidence="1">Multi-pass membrane protein</topology>
    </subcellularLocation>
</comment>
<feature type="transmembrane region" description="Helical" evidence="5">
    <location>
        <begin position="282"/>
        <end position="301"/>
    </location>
</feature>
<evidence type="ECO:0000256" key="1">
    <source>
        <dbReference type="ARBA" id="ARBA00004651"/>
    </source>
</evidence>
<dbReference type="CDD" id="cd13963">
    <property type="entry name" value="PT_UbiA_2"/>
    <property type="match status" value="1"/>
</dbReference>
<dbReference type="InterPro" id="IPR044878">
    <property type="entry name" value="UbiA_sf"/>
</dbReference>
<feature type="transmembrane region" description="Helical" evidence="5">
    <location>
        <begin position="42"/>
        <end position="59"/>
    </location>
</feature>
<dbReference type="Gene3D" id="1.10.357.140">
    <property type="entry name" value="UbiA prenyltransferase"/>
    <property type="match status" value="1"/>
</dbReference>
<gene>
    <name evidence="6" type="ORF">NEF87_003592</name>
</gene>
<accession>A0ABY6HWU3</accession>
<evidence type="ECO:0000256" key="4">
    <source>
        <dbReference type="ARBA" id="ARBA00023136"/>
    </source>
</evidence>
<dbReference type="Proteomes" id="UP001208689">
    <property type="component" value="Chromosome"/>
</dbReference>
<proteinExistence type="predicted"/>
<dbReference type="Pfam" id="PF01040">
    <property type="entry name" value="UbiA"/>
    <property type="match status" value="1"/>
</dbReference>
<evidence type="ECO:0000256" key="2">
    <source>
        <dbReference type="ARBA" id="ARBA00022692"/>
    </source>
</evidence>
<feature type="transmembrane region" description="Helical" evidence="5">
    <location>
        <begin position="106"/>
        <end position="126"/>
    </location>
</feature>
<feature type="transmembrane region" description="Helical" evidence="5">
    <location>
        <begin position="202"/>
        <end position="224"/>
    </location>
</feature>
<reference evidence="6" key="1">
    <citation type="submission" date="2022-09" db="EMBL/GenBank/DDBJ databases">
        <title>Actin cytoskeleton and complex cell architecture in an #Asgard archaeon.</title>
        <authorList>
            <person name="Ponce Toledo R.I."/>
            <person name="Schleper C."/>
            <person name="Rodrigues Oliveira T."/>
            <person name="Wollweber F."/>
            <person name="Xu J."/>
            <person name="Rittmann S."/>
            <person name="Klingl A."/>
            <person name="Pilhofer M."/>
        </authorList>
    </citation>
    <scope>NUCLEOTIDE SEQUENCE</scope>
    <source>
        <strain evidence="6">B-35</strain>
    </source>
</reference>
<keyword evidence="2 5" id="KW-0812">Transmembrane</keyword>
<evidence type="ECO:0000313" key="7">
    <source>
        <dbReference type="Proteomes" id="UP001208689"/>
    </source>
</evidence>
<keyword evidence="7" id="KW-1185">Reference proteome</keyword>
<keyword evidence="3 5" id="KW-1133">Transmembrane helix</keyword>
<evidence type="ECO:0000256" key="3">
    <source>
        <dbReference type="ARBA" id="ARBA00022989"/>
    </source>
</evidence>
<name>A0ABY6HWU3_9ARCH</name>
<sequence>MASKFKAVFQLLRVRQYYKNLILFIGVFFAGKLFEFPEYPRLLLGFFLICLSSSLVYILNDIMDIESDKIHSEKMLTRPLANGTLSKMFAWVLFFIIFGIEIGFIIYFKNLFSIMIVLVFLNGVLYNFVLKQIAFADIICLSTTYIWRALAGCAILNVRISPWLTITVFLTALLLATGKRIADFDLLGSEDASKHKKTYDEYSSALLNNILIIVGTALFIMYTLYCVLGPQESDSIVPLENQGLLVFSTPFALFLIIRYIYLIHAKPIIARNAEKLITDKPMVIGSLTLGILVLSILYLEIGTWDFFIL</sequence>
<dbReference type="EMBL" id="CP104013">
    <property type="protein sequence ID" value="UYP47307.1"/>
    <property type="molecule type" value="Genomic_DNA"/>
</dbReference>
<feature type="transmembrane region" description="Helical" evidence="5">
    <location>
        <begin position="80"/>
        <end position="100"/>
    </location>
</feature>
<protein>
    <recommendedName>
        <fullName evidence="8">Decaprenyl-phosphate phosphoribosyltransferase</fullName>
    </recommendedName>
</protein>
<feature type="transmembrane region" description="Helical" evidence="5">
    <location>
        <begin position="20"/>
        <end position="36"/>
    </location>
</feature>
<evidence type="ECO:0000256" key="5">
    <source>
        <dbReference type="SAM" id="Phobius"/>
    </source>
</evidence>
<keyword evidence="4 5" id="KW-0472">Membrane</keyword>
<dbReference type="InterPro" id="IPR000537">
    <property type="entry name" value="UbiA_prenyltransferase"/>
</dbReference>
<organism evidence="6 7">
    <name type="scientific">Candidatus Lokiarchaeum ossiferum</name>
    <dbReference type="NCBI Taxonomy" id="2951803"/>
    <lineage>
        <taxon>Archaea</taxon>
        <taxon>Promethearchaeati</taxon>
        <taxon>Promethearchaeota</taxon>
        <taxon>Promethearchaeia</taxon>
        <taxon>Promethearchaeales</taxon>
        <taxon>Promethearchaeaceae</taxon>
        <taxon>Candidatus Lokiarchaeum</taxon>
    </lineage>
</organism>